<dbReference type="InterPro" id="IPR029058">
    <property type="entry name" value="AB_hydrolase_fold"/>
</dbReference>
<dbReference type="Pfam" id="PF00561">
    <property type="entry name" value="Abhydrolase_1"/>
    <property type="match status" value="1"/>
</dbReference>
<sequence>MVLNQFPSRLGSQRDWAWRGWQIRYTFIRSRNPKNNAPPILLLHGFGASLGQWRSNLQALSENHTVYALDFLGFGASQKAPERYNVCLWSNLVKDFWANFIQQPAAIVGHSLGALVALTAVSDRPQMASHLALLTLPDAQPNQAPAFARSLERLFASPILLAPFFRFVRRPQLLRSVLRKIYLRPELVDDELVNLFSTPPRDRGALDVFCRLARSRSEPEDYSAKSMKEMLPALTLPVLLIWGTEDRIVPLAGFCKLLGIRDLTGLPDNCKFVAVENAGHCAYDECPEKVNRALIDWILAN</sequence>
<keyword evidence="3" id="KW-1185">Reference proteome</keyword>
<dbReference type="InterPro" id="IPR000073">
    <property type="entry name" value="AB_hydrolase_1"/>
</dbReference>
<keyword evidence="2" id="KW-0378">Hydrolase</keyword>
<dbReference type="PRINTS" id="PR00412">
    <property type="entry name" value="EPOXHYDRLASE"/>
</dbReference>
<protein>
    <submittedName>
        <fullName evidence="2">Alpha/beta fold hydrolase</fullName>
    </submittedName>
</protein>
<dbReference type="PANTHER" id="PTHR46438:SF2">
    <property type="entry name" value="ALPHA_BETA-HYDROLASES SUPERFAMILY PROTEIN"/>
    <property type="match status" value="1"/>
</dbReference>
<evidence type="ECO:0000259" key="1">
    <source>
        <dbReference type="Pfam" id="PF00561"/>
    </source>
</evidence>
<accession>A0A928Z7J6</accession>
<comment type="caution">
    <text evidence="2">The sequence shown here is derived from an EMBL/GenBank/DDBJ whole genome shotgun (WGS) entry which is preliminary data.</text>
</comment>
<dbReference type="GO" id="GO:0016787">
    <property type="term" value="F:hydrolase activity"/>
    <property type="evidence" value="ECO:0007669"/>
    <property type="project" value="UniProtKB-KW"/>
</dbReference>
<feature type="domain" description="AB hydrolase-1" evidence="1">
    <location>
        <begin position="38"/>
        <end position="285"/>
    </location>
</feature>
<dbReference type="PANTHER" id="PTHR46438">
    <property type="entry name" value="ALPHA/BETA-HYDROLASES SUPERFAMILY PROTEIN"/>
    <property type="match status" value="1"/>
</dbReference>
<reference evidence="2" key="1">
    <citation type="submission" date="2020-10" db="EMBL/GenBank/DDBJ databases">
        <authorList>
            <person name="Castelo-Branco R."/>
            <person name="Eusebio N."/>
            <person name="Adriana R."/>
            <person name="Vieira A."/>
            <person name="Brugerolle De Fraissinette N."/>
            <person name="Rezende De Castro R."/>
            <person name="Schneider M.P."/>
            <person name="Vasconcelos V."/>
            <person name="Leao P.N."/>
        </authorList>
    </citation>
    <scope>NUCLEOTIDE SEQUENCE</scope>
    <source>
        <strain evidence="2">LEGE 11467</strain>
    </source>
</reference>
<dbReference type="SUPFAM" id="SSF53474">
    <property type="entry name" value="alpha/beta-Hydrolases"/>
    <property type="match status" value="1"/>
</dbReference>
<dbReference type="AlphaFoldDB" id="A0A928Z7J6"/>
<dbReference type="EMBL" id="JADEXN010000030">
    <property type="protein sequence ID" value="MBE9039758.1"/>
    <property type="molecule type" value="Genomic_DNA"/>
</dbReference>
<proteinExistence type="predicted"/>
<dbReference type="InterPro" id="IPR000639">
    <property type="entry name" value="Epox_hydrolase-like"/>
</dbReference>
<dbReference type="PRINTS" id="PR00111">
    <property type="entry name" value="ABHYDROLASE"/>
</dbReference>
<dbReference type="Gene3D" id="3.40.50.1820">
    <property type="entry name" value="alpha/beta hydrolase"/>
    <property type="match status" value="1"/>
</dbReference>
<gene>
    <name evidence="2" type="ORF">IQ235_02990</name>
</gene>
<dbReference type="RefSeq" id="WP_264320021.1">
    <property type="nucleotide sequence ID" value="NZ_JADEXN010000030.1"/>
</dbReference>
<evidence type="ECO:0000313" key="3">
    <source>
        <dbReference type="Proteomes" id="UP000621799"/>
    </source>
</evidence>
<name>A0A928Z7J6_9CYAN</name>
<organism evidence="2 3">
    <name type="scientific">Zarconia navalis LEGE 11467</name>
    <dbReference type="NCBI Taxonomy" id="1828826"/>
    <lineage>
        <taxon>Bacteria</taxon>
        <taxon>Bacillati</taxon>
        <taxon>Cyanobacteriota</taxon>
        <taxon>Cyanophyceae</taxon>
        <taxon>Oscillatoriophycideae</taxon>
        <taxon>Oscillatoriales</taxon>
        <taxon>Oscillatoriales incertae sedis</taxon>
        <taxon>Zarconia</taxon>
        <taxon>Zarconia navalis</taxon>
    </lineage>
</organism>
<evidence type="ECO:0000313" key="2">
    <source>
        <dbReference type="EMBL" id="MBE9039758.1"/>
    </source>
</evidence>
<dbReference type="Proteomes" id="UP000621799">
    <property type="component" value="Unassembled WGS sequence"/>
</dbReference>